<dbReference type="EMBL" id="VJMI01020143">
    <property type="protein sequence ID" value="KAF0705318.1"/>
    <property type="molecule type" value="Genomic_DNA"/>
</dbReference>
<proteinExistence type="predicted"/>
<protein>
    <submittedName>
        <fullName evidence="1">Uncharacterized protein</fullName>
    </submittedName>
</protein>
<name>A0A6A4Z6Y4_APHAT</name>
<comment type="caution">
    <text evidence="1">The sequence shown here is derived from an EMBL/GenBank/DDBJ whole genome shotgun (WGS) entry which is preliminary data.</text>
</comment>
<dbReference type="AlphaFoldDB" id="A0A6A4Z6Y4"/>
<accession>A0A6A4Z6Y4</accession>
<reference evidence="1 2" key="1">
    <citation type="submission" date="2019-06" db="EMBL/GenBank/DDBJ databases">
        <title>Genomics analysis of Aphanomyces spp. identifies a new class of oomycete effector associated with host adaptation.</title>
        <authorList>
            <person name="Gaulin E."/>
        </authorList>
    </citation>
    <scope>NUCLEOTIDE SEQUENCE [LARGE SCALE GENOMIC DNA]</scope>
    <source>
        <strain evidence="1 2">E</strain>
    </source>
</reference>
<sequence length="83" mass="8888">MVVVDFPSLTQNKSGESANIVGNPNFENAIAKLQRGRTVKLAVAAPLSNYGADDTSDEEAGFAERALKLDEADAYNRNATRSD</sequence>
<evidence type="ECO:0000313" key="2">
    <source>
        <dbReference type="Proteomes" id="UP000469452"/>
    </source>
</evidence>
<gene>
    <name evidence="1" type="ORF">AaE_014569</name>
</gene>
<evidence type="ECO:0000313" key="1">
    <source>
        <dbReference type="EMBL" id="KAF0705318.1"/>
    </source>
</evidence>
<dbReference type="Proteomes" id="UP000469452">
    <property type="component" value="Unassembled WGS sequence"/>
</dbReference>
<organism evidence="1 2">
    <name type="scientific">Aphanomyces astaci</name>
    <name type="common">Crayfish plague agent</name>
    <dbReference type="NCBI Taxonomy" id="112090"/>
    <lineage>
        <taxon>Eukaryota</taxon>
        <taxon>Sar</taxon>
        <taxon>Stramenopiles</taxon>
        <taxon>Oomycota</taxon>
        <taxon>Saprolegniomycetes</taxon>
        <taxon>Saprolegniales</taxon>
        <taxon>Verrucalvaceae</taxon>
        <taxon>Aphanomyces</taxon>
    </lineage>
</organism>